<dbReference type="GO" id="GO:0032259">
    <property type="term" value="P:methylation"/>
    <property type="evidence" value="ECO:0007669"/>
    <property type="project" value="UniProtKB-KW"/>
</dbReference>
<proteinExistence type="predicted"/>
<dbReference type="InterPro" id="IPR007848">
    <property type="entry name" value="Small_mtfrase_dom"/>
</dbReference>
<reference evidence="4 5" key="1">
    <citation type="submission" date="2017-01" db="EMBL/GenBank/DDBJ databases">
        <authorList>
            <person name="Erauso G."/>
        </authorList>
    </citation>
    <scope>NUCLEOTIDE SEQUENCE [LARGE SCALE GENOMIC DNA]</scope>
    <source>
        <strain evidence="4">MESINF1</strain>
    </source>
</reference>
<organism evidence="4 5">
    <name type="scientific">Mesotoga infera</name>
    <dbReference type="NCBI Taxonomy" id="1236046"/>
    <lineage>
        <taxon>Bacteria</taxon>
        <taxon>Thermotogati</taxon>
        <taxon>Thermotogota</taxon>
        <taxon>Thermotogae</taxon>
        <taxon>Kosmotogales</taxon>
        <taxon>Kosmotogaceae</taxon>
        <taxon>Mesotoga</taxon>
    </lineage>
</organism>
<keyword evidence="2 4" id="KW-0808">Transferase</keyword>
<evidence type="ECO:0000256" key="1">
    <source>
        <dbReference type="ARBA" id="ARBA00022603"/>
    </source>
</evidence>
<dbReference type="RefSeq" id="WP_169700290.1">
    <property type="nucleotide sequence ID" value="NZ_LS974202.1"/>
</dbReference>
<keyword evidence="1 4" id="KW-0489">Methyltransferase</keyword>
<dbReference type="Pfam" id="PF05175">
    <property type="entry name" value="MTS"/>
    <property type="match status" value="1"/>
</dbReference>
<dbReference type="Proteomes" id="UP000250796">
    <property type="component" value="Chromosome MESINF"/>
</dbReference>
<dbReference type="Gene3D" id="3.40.50.150">
    <property type="entry name" value="Vaccinia Virus protein VP39"/>
    <property type="match status" value="1"/>
</dbReference>
<name>A0A7Z7PPH3_9BACT</name>
<dbReference type="InterPro" id="IPR046977">
    <property type="entry name" value="RsmC/RlmG"/>
</dbReference>
<dbReference type="PANTHER" id="PTHR47816">
    <property type="entry name" value="RIBOSOMAL RNA SMALL SUBUNIT METHYLTRANSFERASE C"/>
    <property type="match status" value="1"/>
</dbReference>
<protein>
    <submittedName>
        <fullName evidence="4">Methyltransferase small</fullName>
    </submittedName>
</protein>
<dbReference type="KEGG" id="minf:MESINF_2596"/>
<feature type="domain" description="Methyltransferase small" evidence="3">
    <location>
        <begin position="32"/>
        <end position="197"/>
    </location>
</feature>
<gene>
    <name evidence="4" type="ORF">MESINF_2596</name>
</gene>
<evidence type="ECO:0000259" key="3">
    <source>
        <dbReference type="Pfam" id="PF05175"/>
    </source>
</evidence>
<evidence type="ECO:0000313" key="4">
    <source>
        <dbReference type="EMBL" id="SSC14036.1"/>
    </source>
</evidence>
<keyword evidence="5" id="KW-1185">Reference proteome</keyword>
<dbReference type="EMBL" id="LS974202">
    <property type="protein sequence ID" value="SSC14036.1"/>
    <property type="molecule type" value="Genomic_DNA"/>
</dbReference>
<evidence type="ECO:0000256" key="2">
    <source>
        <dbReference type="ARBA" id="ARBA00022679"/>
    </source>
</evidence>
<evidence type="ECO:0000313" key="5">
    <source>
        <dbReference type="Proteomes" id="UP000250796"/>
    </source>
</evidence>
<dbReference type="InterPro" id="IPR029063">
    <property type="entry name" value="SAM-dependent_MTases_sf"/>
</dbReference>
<dbReference type="CDD" id="cd02440">
    <property type="entry name" value="AdoMet_MTases"/>
    <property type="match status" value="1"/>
</dbReference>
<accession>A0A7Z7PPH3</accession>
<sequence length="202" mass="22537">MKKGFEHYFTDQKLPPRTVKTVRFDLKNGHQYIFKSPEGVFAYGKVDRASAILVENCVVFAGNRVLDIGSGFGMVGITLKREYPDIFLFMSDVNTRAVTFSKINARDNNVQADVRKGDLYEPWKDMEFDVILSNPPMAAGKSVWERIVLEAPTHLALGGSLQIVAFHNKGGSRIEGIMKQVFGNCTTLVKSGGIRVYLSRKA</sequence>
<dbReference type="SUPFAM" id="SSF53335">
    <property type="entry name" value="S-adenosyl-L-methionine-dependent methyltransferases"/>
    <property type="match status" value="1"/>
</dbReference>
<dbReference type="AlphaFoldDB" id="A0A7Z7PPH3"/>
<dbReference type="GO" id="GO:0008757">
    <property type="term" value="F:S-adenosylmethionine-dependent methyltransferase activity"/>
    <property type="evidence" value="ECO:0007669"/>
    <property type="project" value="InterPro"/>
</dbReference>
<dbReference type="PANTHER" id="PTHR47816:SF4">
    <property type="entry name" value="RIBOSOMAL RNA SMALL SUBUNIT METHYLTRANSFERASE C"/>
    <property type="match status" value="1"/>
</dbReference>